<evidence type="ECO:0000259" key="1">
    <source>
        <dbReference type="PROSITE" id="PS51340"/>
    </source>
</evidence>
<evidence type="ECO:0000313" key="3">
    <source>
        <dbReference type="Proteomes" id="UP001524586"/>
    </source>
</evidence>
<proteinExistence type="predicted"/>
<organism evidence="2 3">
    <name type="scientific">Methylomonas rivi</name>
    <dbReference type="NCBI Taxonomy" id="2952226"/>
    <lineage>
        <taxon>Bacteria</taxon>
        <taxon>Pseudomonadati</taxon>
        <taxon>Pseudomonadota</taxon>
        <taxon>Gammaproteobacteria</taxon>
        <taxon>Methylococcales</taxon>
        <taxon>Methylococcaceae</taxon>
        <taxon>Methylomonas</taxon>
    </lineage>
</organism>
<dbReference type="EMBL" id="JANIBK010000051">
    <property type="protein sequence ID" value="MCQ8128993.1"/>
    <property type="molecule type" value="Genomic_DNA"/>
</dbReference>
<accession>A0ABT1U561</accession>
<dbReference type="InterPro" id="IPR005302">
    <property type="entry name" value="MoCF_Sase_C"/>
</dbReference>
<sequence>MPILSQIYVYPVKSLAGIAVTEWPVNNNGLRFDRKWMLVDAQQQFLSQRSLPKMALIKTRIEADELILSAPGQPPLVLPLHPSGGDGVEVGIWHDRCQAKTVSSAADEWLGRFLQTDCRLVYHPDDQIRQVDQRYAQALDQTAFSDGFPFLVVSENSLNALNRLLETPVSMQRFRPNLVVADCESYAEDRWRRIKINQIDFRLPKPCSRCAVPGIDPETAVRNKEPLAALNRARRWDGKVYFGQNALHDRAGKLAVGDRVDILEAGDKQPPLS</sequence>
<dbReference type="InterPro" id="IPR005303">
    <property type="entry name" value="MOCOS_middle"/>
</dbReference>
<dbReference type="InterPro" id="IPR011037">
    <property type="entry name" value="Pyrv_Knase-like_insert_dom_sf"/>
</dbReference>
<gene>
    <name evidence="2" type="ORF">NP596_11045</name>
</gene>
<dbReference type="RefSeq" id="WP_256615412.1">
    <property type="nucleotide sequence ID" value="NZ_JANIBK010000051.1"/>
</dbReference>
<reference evidence="2 3" key="1">
    <citation type="submission" date="2022-07" db="EMBL/GenBank/DDBJ databases">
        <title>Methylomonas rivi sp. nov., Methylomonas rosea sp. nov., Methylomonas aureus sp. nov. and Methylomonas subterranea sp. nov., four novel methanotrophs isolated from a freshwater creek and the deep terrestrial subsurface.</title>
        <authorList>
            <person name="Abin C."/>
            <person name="Sankaranarayanan K."/>
            <person name="Garner C."/>
            <person name="Sindelar R."/>
            <person name="Kotary K."/>
            <person name="Garner R."/>
            <person name="Barclay S."/>
            <person name="Lawson P."/>
            <person name="Krumholz L."/>
        </authorList>
    </citation>
    <scope>NUCLEOTIDE SEQUENCE [LARGE SCALE GENOMIC DNA]</scope>
    <source>
        <strain evidence="2 3">WSC-6</strain>
    </source>
</reference>
<dbReference type="Pfam" id="PF03476">
    <property type="entry name" value="MOSC_N"/>
    <property type="match status" value="1"/>
</dbReference>
<dbReference type="Proteomes" id="UP001524586">
    <property type="component" value="Unassembled WGS sequence"/>
</dbReference>
<dbReference type="PANTHER" id="PTHR14237">
    <property type="entry name" value="MOLYBDOPTERIN COFACTOR SULFURASE MOSC"/>
    <property type="match status" value="1"/>
</dbReference>
<dbReference type="SUPFAM" id="SSF141673">
    <property type="entry name" value="MOSC N-terminal domain-like"/>
    <property type="match status" value="1"/>
</dbReference>
<name>A0ABT1U561_9GAMM</name>
<keyword evidence="3" id="KW-1185">Reference proteome</keyword>
<dbReference type="Pfam" id="PF03473">
    <property type="entry name" value="MOSC"/>
    <property type="match status" value="1"/>
</dbReference>
<dbReference type="SUPFAM" id="SSF50800">
    <property type="entry name" value="PK beta-barrel domain-like"/>
    <property type="match status" value="1"/>
</dbReference>
<protein>
    <submittedName>
        <fullName evidence="2">MOSC domain-containing protein</fullName>
    </submittedName>
</protein>
<comment type="caution">
    <text evidence="2">The sequence shown here is derived from an EMBL/GenBank/DDBJ whole genome shotgun (WGS) entry which is preliminary data.</text>
</comment>
<dbReference type="PANTHER" id="PTHR14237:SF19">
    <property type="entry name" value="MITOCHONDRIAL AMIDOXIME REDUCING COMPONENT 1"/>
    <property type="match status" value="1"/>
</dbReference>
<feature type="domain" description="MOSC" evidence="1">
    <location>
        <begin position="123"/>
        <end position="263"/>
    </location>
</feature>
<dbReference type="PROSITE" id="PS51340">
    <property type="entry name" value="MOSC"/>
    <property type="match status" value="1"/>
</dbReference>
<evidence type="ECO:0000313" key="2">
    <source>
        <dbReference type="EMBL" id="MCQ8128993.1"/>
    </source>
</evidence>